<dbReference type="EMBL" id="CAJNDS010002406">
    <property type="protein sequence ID" value="CAE7462339.1"/>
    <property type="molecule type" value="Genomic_DNA"/>
</dbReference>
<evidence type="ECO:0000256" key="1">
    <source>
        <dbReference type="SAM" id="MobiDB-lite"/>
    </source>
</evidence>
<organism evidence="2 3">
    <name type="scientific">Symbiodinium natans</name>
    <dbReference type="NCBI Taxonomy" id="878477"/>
    <lineage>
        <taxon>Eukaryota</taxon>
        <taxon>Sar</taxon>
        <taxon>Alveolata</taxon>
        <taxon>Dinophyceae</taxon>
        <taxon>Suessiales</taxon>
        <taxon>Symbiodiniaceae</taxon>
        <taxon>Symbiodinium</taxon>
    </lineage>
</organism>
<proteinExistence type="predicted"/>
<reference evidence="2" key="1">
    <citation type="submission" date="2021-02" db="EMBL/GenBank/DDBJ databases">
        <authorList>
            <person name="Dougan E. K."/>
            <person name="Rhodes N."/>
            <person name="Thang M."/>
            <person name="Chan C."/>
        </authorList>
    </citation>
    <scope>NUCLEOTIDE SEQUENCE</scope>
</reference>
<accession>A0A812S487</accession>
<evidence type="ECO:0000313" key="2">
    <source>
        <dbReference type="EMBL" id="CAE7462339.1"/>
    </source>
</evidence>
<dbReference type="Proteomes" id="UP000604046">
    <property type="component" value="Unassembled WGS sequence"/>
</dbReference>
<name>A0A812S487_9DINO</name>
<protein>
    <submittedName>
        <fullName evidence="2">Uncharacterized protein</fullName>
    </submittedName>
</protein>
<gene>
    <name evidence="2" type="ORF">SNAT2548_LOCUS25737</name>
</gene>
<evidence type="ECO:0000313" key="3">
    <source>
        <dbReference type="Proteomes" id="UP000604046"/>
    </source>
</evidence>
<comment type="caution">
    <text evidence="2">The sequence shown here is derived from an EMBL/GenBank/DDBJ whole genome shotgun (WGS) entry which is preliminary data.</text>
</comment>
<sequence>MGCQSSKGVVQPKQRIKNQRTAMMELASLDSDASTDLASADYATEASEEKAAPSYHAGPSTIREEIPAEISVQAISSHLETPVPPPGDISESVEIRPSSAGRSATIFCQCCMIDSSDPA</sequence>
<feature type="compositionally biased region" description="Low complexity" evidence="1">
    <location>
        <begin position="28"/>
        <end position="41"/>
    </location>
</feature>
<dbReference type="AlphaFoldDB" id="A0A812S487"/>
<feature type="region of interest" description="Disordered" evidence="1">
    <location>
        <begin position="28"/>
        <end position="59"/>
    </location>
</feature>
<keyword evidence="3" id="KW-1185">Reference proteome</keyword>